<protein>
    <submittedName>
        <fullName evidence="1">Uncharacterized protein</fullName>
    </submittedName>
</protein>
<dbReference type="EMBL" id="SNRW01001098">
    <property type="protein sequence ID" value="KAA6397812.1"/>
    <property type="molecule type" value="Genomic_DNA"/>
</dbReference>
<proteinExistence type="predicted"/>
<accession>A0A5J4WTC0</accession>
<evidence type="ECO:0000313" key="2">
    <source>
        <dbReference type="Proteomes" id="UP000324800"/>
    </source>
</evidence>
<dbReference type="Proteomes" id="UP000324800">
    <property type="component" value="Unassembled WGS sequence"/>
</dbReference>
<name>A0A5J4WTC0_9EUKA</name>
<gene>
    <name evidence="1" type="ORF">EZS28_006659</name>
</gene>
<evidence type="ECO:0000313" key="1">
    <source>
        <dbReference type="EMBL" id="KAA6397812.1"/>
    </source>
</evidence>
<dbReference type="AlphaFoldDB" id="A0A5J4WTC0"/>
<comment type="caution">
    <text evidence="1">The sequence shown here is derived from an EMBL/GenBank/DDBJ whole genome shotgun (WGS) entry which is preliminary data.</text>
</comment>
<reference evidence="1 2" key="1">
    <citation type="submission" date="2019-03" db="EMBL/GenBank/DDBJ databases">
        <title>Single cell metagenomics reveals metabolic interactions within the superorganism composed of flagellate Streblomastix strix and complex community of Bacteroidetes bacteria on its surface.</title>
        <authorList>
            <person name="Treitli S.C."/>
            <person name="Kolisko M."/>
            <person name="Husnik F."/>
            <person name="Keeling P."/>
            <person name="Hampl V."/>
        </authorList>
    </citation>
    <scope>NUCLEOTIDE SEQUENCE [LARGE SCALE GENOMIC DNA]</scope>
    <source>
        <strain evidence="1">ST1C</strain>
    </source>
</reference>
<organism evidence="1 2">
    <name type="scientific">Streblomastix strix</name>
    <dbReference type="NCBI Taxonomy" id="222440"/>
    <lineage>
        <taxon>Eukaryota</taxon>
        <taxon>Metamonada</taxon>
        <taxon>Preaxostyla</taxon>
        <taxon>Oxymonadida</taxon>
        <taxon>Streblomastigidae</taxon>
        <taxon>Streblomastix</taxon>
    </lineage>
</organism>
<sequence>MRAGTEISDSAFRLDLEFSDNETIYAERSKINEFGSAQEGSKDYYGHSHDSSHISGSDNWNFKFSQSTVQGGFPLSDALIFSTNMSDERTWIVLDYEIADSSNARDILVEKIRYMKKEPFFDIGHCSRDSSYGCRPQGWGATLELRTGEVLVAWDLLKREELRTIGKECNSDKIGQLFDNSARFWSDQLHNIFSEQIAQLGRLQHKSTTCANPIPLVQPRSNSGFIRKLIQYDPTQLCINRPEGLDCTMDKSIQPNMEELNHLDPPASPYDIIYSMTLKRQQTTAVVVVPWWPCQPWFTILLQENQRWIILGRLNQILILDPSLIAKRLHFPPGKLAAFLMVMQQINDTTI</sequence>